<dbReference type="AlphaFoldDB" id="A0A6J6U777"/>
<dbReference type="EMBL" id="CAEZYG010000119">
    <property type="protein sequence ID" value="CAB4715138.1"/>
    <property type="molecule type" value="Genomic_DNA"/>
</dbReference>
<name>A0A6J6U777_9ZZZZ</name>
<reference evidence="2" key="1">
    <citation type="submission" date="2020-05" db="EMBL/GenBank/DDBJ databases">
        <authorList>
            <person name="Chiriac C."/>
            <person name="Salcher M."/>
            <person name="Ghai R."/>
            <person name="Kavagutti S V."/>
        </authorList>
    </citation>
    <scope>NUCLEOTIDE SEQUENCE</scope>
</reference>
<dbReference type="EMBL" id="CAEZZM010000010">
    <property type="protein sequence ID" value="CAB4755396.1"/>
    <property type="molecule type" value="Genomic_DNA"/>
</dbReference>
<protein>
    <submittedName>
        <fullName evidence="2">Unannotated protein</fullName>
    </submittedName>
</protein>
<evidence type="ECO:0000313" key="2">
    <source>
        <dbReference type="EMBL" id="CAB4755396.1"/>
    </source>
</evidence>
<evidence type="ECO:0000313" key="1">
    <source>
        <dbReference type="EMBL" id="CAB4715138.1"/>
    </source>
</evidence>
<accession>A0A6J6U777</accession>
<organism evidence="2">
    <name type="scientific">freshwater metagenome</name>
    <dbReference type="NCBI Taxonomy" id="449393"/>
    <lineage>
        <taxon>unclassified sequences</taxon>
        <taxon>metagenomes</taxon>
        <taxon>ecological metagenomes</taxon>
    </lineage>
</organism>
<sequence length="245" mass="27036">MIIRRAAWWICVGLAGTVLGGCGVSDEVAAVCSRASDFESSMVAVDQSIEDLSVVAPRQLQSSFAVFLGSLLTLNDIAPYEIQDDFERVSRFYTELSIALQNVYWDGNIGATDIAVQRAISNMTRNDNIQSLERVREFIKDKCSVELTKNINNAPGDLPEAPEASLIVEPQPDVNTGFDNEETALRSYGYFVAEQFGIALTQSQAECVGIQFTEEAQEVIDETDAQYRSRLRGIFESCEINAQIP</sequence>
<proteinExistence type="predicted"/>
<gene>
    <name evidence="1" type="ORF">UFOPK2657_00711</name>
    <name evidence="2" type="ORF">UFOPK2872_00183</name>
</gene>
<dbReference type="PROSITE" id="PS51257">
    <property type="entry name" value="PROKAR_LIPOPROTEIN"/>
    <property type="match status" value="1"/>
</dbReference>